<sequence length="421" mass="44483">MRHLIIGAGPAGVVAAESLRQLDSGSDITLIGDESEPPYSRMAIPYLLSGRIGEAGTYLRKSTGYFEEQNIEVVQDRVAAISTQNRSVTLASGDSRAYDRLLIATGSSPASPPIDGIGLPGVHPCWTLEDARAIAARAAPGAKVVLMGAGFIGCIILEALAKRDVELTVVELENRMVPRMMNQASGGLIKTWCEGRGVRVLTSTRVEGISGGQQLEVSLSGGETLLADLVISATGVRPNTEFVADSGVEVDHGILVNEHLQTACDGVFAAGDVAQGRDFSTGDYSVQAIQPTAVEHGKTAASNMVDGKEVVHRGCLNMNILDTMGLVSTSFGAWEGVDGGQSAELSDPDRYRYLDLQFDGDVLVGANALGLTQHVGVIRGMIQTQLRLGRWKDRLLENPLQLMEAYVAAAHGVSDGVNTSV</sequence>
<dbReference type="InterPro" id="IPR036188">
    <property type="entry name" value="FAD/NAD-bd_sf"/>
</dbReference>
<keyword evidence="3" id="KW-0274">FAD</keyword>
<evidence type="ECO:0000259" key="4">
    <source>
        <dbReference type="Pfam" id="PF07992"/>
    </source>
</evidence>
<dbReference type="Gene3D" id="3.50.50.60">
    <property type="entry name" value="FAD/NAD(P)-binding domain"/>
    <property type="match status" value="2"/>
</dbReference>
<dbReference type="SUPFAM" id="SSF51905">
    <property type="entry name" value="FAD/NAD(P)-binding domain"/>
    <property type="match status" value="2"/>
</dbReference>
<feature type="domain" description="FAD/NAD(P)-binding" evidence="4">
    <location>
        <begin position="2"/>
        <end position="277"/>
    </location>
</feature>
<dbReference type="PRINTS" id="PR00411">
    <property type="entry name" value="PNDRDTASEI"/>
</dbReference>
<dbReference type="PANTHER" id="PTHR43429">
    <property type="entry name" value="PYRIDINE NUCLEOTIDE-DISULFIDE OXIDOREDUCTASE DOMAIN-CONTAINING"/>
    <property type="match status" value="1"/>
</dbReference>
<name>A0A381TIU5_9ZZZZ</name>
<evidence type="ECO:0000256" key="3">
    <source>
        <dbReference type="ARBA" id="ARBA00022827"/>
    </source>
</evidence>
<evidence type="ECO:0000256" key="1">
    <source>
        <dbReference type="ARBA" id="ARBA00001974"/>
    </source>
</evidence>
<dbReference type="PANTHER" id="PTHR43429:SF3">
    <property type="entry name" value="NITRITE REDUCTASE [NAD(P)H]"/>
    <property type="match status" value="1"/>
</dbReference>
<evidence type="ECO:0000256" key="2">
    <source>
        <dbReference type="ARBA" id="ARBA00022630"/>
    </source>
</evidence>
<dbReference type="InterPro" id="IPR023753">
    <property type="entry name" value="FAD/NAD-binding_dom"/>
</dbReference>
<dbReference type="EMBL" id="UINC01004585">
    <property type="protein sequence ID" value="SVA15421.1"/>
    <property type="molecule type" value="Genomic_DNA"/>
</dbReference>
<dbReference type="GO" id="GO:0016491">
    <property type="term" value="F:oxidoreductase activity"/>
    <property type="evidence" value="ECO:0007669"/>
    <property type="project" value="InterPro"/>
</dbReference>
<evidence type="ECO:0000313" key="5">
    <source>
        <dbReference type="EMBL" id="SVA15421.1"/>
    </source>
</evidence>
<dbReference type="Pfam" id="PF07992">
    <property type="entry name" value="Pyr_redox_2"/>
    <property type="match status" value="1"/>
</dbReference>
<gene>
    <name evidence="5" type="ORF">METZ01_LOCUS68275</name>
</gene>
<proteinExistence type="predicted"/>
<dbReference type="AlphaFoldDB" id="A0A381TIU5"/>
<dbReference type="PRINTS" id="PR00368">
    <property type="entry name" value="FADPNR"/>
</dbReference>
<comment type="cofactor">
    <cofactor evidence="1">
        <name>FAD</name>
        <dbReference type="ChEBI" id="CHEBI:57692"/>
    </cofactor>
</comment>
<keyword evidence="2" id="KW-0285">Flavoprotein</keyword>
<protein>
    <recommendedName>
        <fullName evidence="4">FAD/NAD(P)-binding domain-containing protein</fullName>
    </recommendedName>
</protein>
<accession>A0A381TIU5</accession>
<dbReference type="InterPro" id="IPR050260">
    <property type="entry name" value="FAD-bd_OxRdtase"/>
</dbReference>
<reference evidence="5" key="1">
    <citation type="submission" date="2018-05" db="EMBL/GenBank/DDBJ databases">
        <authorList>
            <person name="Lanie J.A."/>
            <person name="Ng W.-L."/>
            <person name="Kazmierczak K.M."/>
            <person name="Andrzejewski T.M."/>
            <person name="Davidsen T.M."/>
            <person name="Wayne K.J."/>
            <person name="Tettelin H."/>
            <person name="Glass J.I."/>
            <person name="Rusch D."/>
            <person name="Podicherti R."/>
            <person name="Tsui H.-C.T."/>
            <person name="Winkler M.E."/>
        </authorList>
    </citation>
    <scope>NUCLEOTIDE SEQUENCE</scope>
</reference>
<organism evidence="5">
    <name type="scientific">marine metagenome</name>
    <dbReference type="NCBI Taxonomy" id="408172"/>
    <lineage>
        <taxon>unclassified sequences</taxon>
        <taxon>metagenomes</taxon>
        <taxon>ecological metagenomes</taxon>
    </lineage>
</organism>